<gene>
    <name evidence="2" type="ORF">JSE7799_02839</name>
</gene>
<proteinExistence type="predicted"/>
<dbReference type="RefSeq" id="WP_245624903.1">
    <property type="nucleotide sequence ID" value="NZ_CYPR01000192.1"/>
</dbReference>
<dbReference type="EMBL" id="CYPR01000192">
    <property type="protein sequence ID" value="CUH40110.1"/>
    <property type="molecule type" value="Genomic_DNA"/>
</dbReference>
<dbReference type="AlphaFoldDB" id="A0A0M7BBK0"/>
<evidence type="ECO:0000313" key="3">
    <source>
        <dbReference type="Proteomes" id="UP000049455"/>
    </source>
</evidence>
<keyword evidence="3" id="KW-1185">Reference proteome</keyword>
<feature type="chain" id="PRO_5005809848" description="Arginine transporter" evidence="1">
    <location>
        <begin position="22"/>
        <end position="123"/>
    </location>
</feature>
<feature type="signal peptide" evidence="1">
    <location>
        <begin position="1"/>
        <end position="21"/>
    </location>
</feature>
<protein>
    <recommendedName>
        <fullName evidence="4">Arginine transporter</fullName>
    </recommendedName>
</protein>
<accession>A0A0M7BBK0</accession>
<reference evidence="2 3" key="1">
    <citation type="submission" date="2015-09" db="EMBL/GenBank/DDBJ databases">
        <authorList>
            <person name="Jackson K.R."/>
            <person name="Lunt B.L."/>
            <person name="Fisher J.N.B."/>
            <person name="Gardner A.V."/>
            <person name="Bailey M.E."/>
            <person name="Deus L.M."/>
            <person name="Earl A.S."/>
            <person name="Gibby P.D."/>
            <person name="Hartmann K.A."/>
            <person name="Liu J.E."/>
            <person name="Manci A.M."/>
            <person name="Nielsen D.A."/>
            <person name="Solomon M.B."/>
            <person name="Breakwell D.P."/>
            <person name="Burnett S.H."/>
            <person name="Grose J.H."/>
        </authorList>
    </citation>
    <scope>NUCLEOTIDE SEQUENCE [LARGE SCALE GENOMIC DNA]</scope>
    <source>
        <strain evidence="2 3">CECT 7799</strain>
    </source>
</reference>
<dbReference type="STRING" id="313367.JSE7799_02839"/>
<evidence type="ECO:0000313" key="2">
    <source>
        <dbReference type="EMBL" id="CUH40110.1"/>
    </source>
</evidence>
<evidence type="ECO:0008006" key="4">
    <source>
        <dbReference type="Google" id="ProtNLM"/>
    </source>
</evidence>
<evidence type="ECO:0000256" key="1">
    <source>
        <dbReference type="SAM" id="SignalP"/>
    </source>
</evidence>
<keyword evidence="1" id="KW-0732">Signal</keyword>
<dbReference type="PROSITE" id="PS51257">
    <property type="entry name" value="PROKAR_LIPOPROTEIN"/>
    <property type="match status" value="1"/>
</dbReference>
<dbReference type="Proteomes" id="UP000049455">
    <property type="component" value="Unassembled WGS sequence"/>
</dbReference>
<organism evidence="2 3">
    <name type="scientific">Jannaschia seosinensis</name>
    <dbReference type="NCBI Taxonomy" id="313367"/>
    <lineage>
        <taxon>Bacteria</taxon>
        <taxon>Pseudomonadati</taxon>
        <taxon>Pseudomonadota</taxon>
        <taxon>Alphaproteobacteria</taxon>
        <taxon>Rhodobacterales</taxon>
        <taxon>Roseobacteraceae</taxon>
        <taxon>Jannaschia</taxon>
    </lineage>
</organism>
<sequence>MITTFRPVRGALALTAILALTACGGGRGAVGGGRYDAPVRAFATGPVYTACLRANRTAASRDLCGCVQASADTKLSRGEQSRAAKFFSDPHQAQVTRQSDRARDERYWTRYKQFVAIAERTCA</sequence>
<name>A0A0M7BBK0_9RHOB</name>